<keyword evidence="1" id="KW-1133">Transmembrane helix</keyword>
<keyword evidence="3" id="KW-1185">Reference proteome</keyword>
<evidence type="ECO:0000313" key="2">
    <source>
        <dbReference type="EMBL" id="CAI5771683.1"/>
    </source>
</evidence>
<gene>
    <name evidence="2" type="ORF">PODLI_1B038405</name>
</gene>
<dbReference type="Proteomes" id="UP001178461">
    <property type="component" value="Chromosome 4"/>
</dbReference>
<name>A0AA35P469_9SAUR</name>
<sequence>NSLFKERKKENEKYMHLTRLCFWLLAASIEPTALLISICCIRCAFSSNQLLSNRSTQTVTAGTDNSPGSLFMNLMKVECYHSKTLDSDLYTWSSGRSLR</sequence>
<accession>A0AA35P469</accession>
<keyword evidence="1" id="KW-0812">Transmembrane</keyword>
<keyword evidence="1" id="KW-0472">Membrane</keyword>
<evidence type="ECO:0000313" key="3">
    <source>
        <dbReference type="Proteomes" id="UP001178461"/>
    </source>
</evidence>
<dbReference type="AlphaFoldDB" id="A0AA35P469"/>
<proteinExistence type="predicted"/>
<evidence type="ECO:0000256" key="1">
    <source>
        <dbReference type="SAM" id="Phobius"/>
    </source>
</evidence>
<reference evidence="2" key="1">
    <citation type="submission" date="2022-12" db="EMBL/GenBank/DDBJ databases">
        <authorList>
            <person name="Alioto T."/>
            <person name="Alioto T."/>
            <person name="Gomez Garrido J."/>
        </authorList>
    </citation>
    <scope>NUCLEOTIDE SEQUENCE</scope>
</reference>
<protein>
    <submittedName>
        <fullName evidence="2">Uncharacterized protein</fullName>
    </submittedName>
</protein>
<feature type="transmembrane region" description="Helical" evidence="1">
    <location>
        <begin position="20"/>
        <end position="38"/>
    </location>
</feature>
<organism evidence="2 3">
    <name type="scientific">Podarcis lilfordi</name>
    <name type="common">Lilford's wall lizard</name>
    <dbReference type="NCBI Taxonomy" id="74358"/>
    <lineage>
        <taxon>Eukaryota</taxon>
        <taxon>Metazoa</taxon>
        <taxon>Chordata</taxon>
        <taxon>Craniata</taxon>
        <taxon>Vertebrata</taxon>
        <taxon>Euteleostomi</taxon>
        <taxon>Lepidosauria</taxon>
        <taxon>Squamata</taxon>
        <taxon>Bifurcata</taxon>
        <taxon>Unidentata</taxon>
        <taxon>Episquamata</taxon>
        <taxon>Laterata</taxon>
        <taxon>Lacertibaenia</taxon>
        <taxon>Lacertidae</taxon>
        <taxon>Podarcis</taxon>
    </lineage>
</organism>
<dbReference type="EMBL" id="OX395129">
    <property type="protein sequence ID" value="CAI5771683.1"/>
    <property type="molecule type" value="Genomic_DNA"/>
</dbReference>
<feature type="non-terminal residue" evidence="2">
    <location>
        <position position="1"/>
    </location>
</feature>